<accession>A0A7R9AEG8</accession>
<organism evidence="2">
    <name type="scientific">Darwinula stevensoni</name>
    <dbReference type="NCBI Taxonomy" id="69355"/>
    <lineage>
        <taxon>Eukaryota</taxon>
        <taxon>Metazoa</taxon>
        <taxon>Ecdysozoa</taxon>
        <taxon>Arthropoda</taxon>
        <taxon>Crustacea</taxon>
        <taxon>Oligostraca</taxon>
        <taxon>Ostracoda</taxon>
        <taxon>Podocopa</taxon>
        <taxon>Podocopida</taxon>
        <taxon>Darwinulocopina</taxon>
        <taxon>Darwinuloidea</taxon>
        <taxon>Darwinulidae</taxon>
        <taxon>Darwinula</taxon>
    </lineage>
</organism>
<dbReference type="OrthoDB" id="10255522at2759"/>
<evidence type="ECO:0000313" key="3">
    <source>
        <dbReference type="Proteomes" id="UP000677054"/>
    </source>
</evidence>
<keyword evidence="1" id="KW-0175">Coiled coil</keyword>
<evidence type="ECO:0000313" key="2">
    <source>
        <dbReference type="EMBL" id="CAD7252543.1"/>
    </source>
</evidence>
<sequence length="593" mass="66562">MELFFPKRWNAMERNETEIFPGTERNKMNNCGTDHELEYLEIRWNGMEHGTKKKFRSGALTWKKKSKKLFINMKGIPCLLFALILSTKSGSGKALESTPIHGRENIVDSLEEMMLALRTTTLEHAKEISQLKSENERLWNDKESLRDDYKKMKYDFESMRKATGKLSTEYENLRKEHENLKSSFQEHLQENGELKLQLNTTRERLQYLEALSLQITPRTCQTLADLGVTWTGEYLVDPDGALIGDAPIKVLCDMETVSTIVLHDSMGNTAIDQCADPGCYNHTIRYGSSMKQMVALMKQSKSCDQQIRYDCSTTALTTGDIHYAWWVDRHGEPQYYWHGSNAGQHMCKCGLSGNCIDSNFPCNCDAKAPRWESDSGAITNETALPITELHFGGLQFKGQQANYTLGGLACKGKTPPPDNPAQSCSSLRQAGSTHPGYYLINSKKGRLDVVLCRMDLEEFDPKFQVETNARIAGGGFLHGKVTHPDNPAQSCSSLRRAGNAHSGYYLINSKKGRLDVVMCRMDLEDNNPEFQKETNARISREAIYFDVYGALGSNGSVVHYSGVDVNIGGAMNYTKWNDAQIASAKLGLCLEAH</sequence>
<name>A0A7R9AEG8_9CRUS</name>
<dbReference type="AlphaFoldDB" id="A0A7R9AEG8"/>
<proteinExistence type="predicted"/>
<protein>
    <submittedName>
        <fullName evidence="2">Uncharacterized protein</fullName>
    </submittedName>
</protein>
<evidence type="ECO:0000256" key="1">
    <source>
        <dbReference type="SAM" id="Coils"/>
    </source>
</evidence>
<dbReference type="EMBL" id="CAJPEV010004548">
    <property type="protein sequence ID" value="CAG0901975.1"/>
    <property type="molecule type" value="Genomic_DNA"/>
</dbReference>
<dbReference type="Gene3D" id="2.60.120.1000">
    <property type="match status" value="1"/>
</dbReference>
<reference evidence="2" key="1">
    <citation type="submission" date="2020-11" db="EMBL/GenBank/DDBJ databases">
        <authorList>
            <person name="Tran Van P."/>
        </authorList>
    </citation>
    <scope>NUCLEOTIDE SEQUENCE</scope>
</reference>
<dbReference type="Proteomes" id="UP000677054">
    <property type="component" value="Unassembled WGS sequence"/>
</dbReference>
<gene>
    <name evidence="2" type="ORF">DSTB1V02_LOCUS12301</name>
</gene>
<feature type="coiled-coil region" evidence="1">
    <location>
        <begin position="128"/>
        <end position="190"/>
    </location>
</feature>
<keyword evidence="3" id="KW-1185">Reference proteome</keyword>
<dbReference type="EMBL" id="LR904065">
    <property type="protein sequence ID" value="CAD7252543.1"/>
    <property type="molecule type" value="Genomic_DNA"/>
</dbReference>